<dbReference type="Pfam" id="PF13365">
    <property type="entry name" value="Trypsin_2"/>
    <property type="match status" value="1"/>
</dbReference>
<organism evidence="1 2">
    <name type="scientific">Pseudomonas leptonychotis</name>
    <dbReference type="NCBI Taxonomy" id="2448482"/>
    <lineage>
        <taxon>Bacteria</taxon>
        <taxon>Pseudomonadati</taxon>
        <taxon>Pseudomonadota</taxon>
        <taxon>Gammaproteobacteria</taxon>
        <taxon>Pseudomonadales</taxon>
        <taxon>Pseudomonadaceae</taxon>
        <taxon>Pseudomonas</taxon>
    </lineage>
</organism>
<dbReference type="OrthoDB" id="9766361at2"/>
<dbReference type="Gene3D" id="2.40.10.120">
    <property type="match status" value="1"/>
</dbReference>
<dbReference type="SUPFAM" id="SSF50494">
    <property type="entry name" value="Trypsin-like serine proteases"/>
    <property type="match status" value="1"/>
</dbReference>
<dbReference type="PANTHER" id="PTHR43019:SF23">
    <property type="entry name" value="PROTEASE DO-LIKE 5, CHLOROPLASTIC"/>
    <property type="match status" value="1"/>
</dbReference>
<accession>A0A4T1ZSN9</accession>
<sequence>MQLATEILRFFHIDFSDGAEPQAIRTIEDFSKLKPEWNETLDLQLVFRICSQLEHNGYLLEASTSNPHPVLGRGYVAPNFDERRASYGEYEFAGYGFGLLREQLGPAVRPVVVTTSNGTEDIGTCFLLGNQCTLLTARHVVEGMQRIEIPDKDGKAIHIQKLVVPEDPNLDVALVVANAPLNDIPYFRCSDSSVLDEVLCLGFPPIPGFEATLIADLATVNAEVKASTGRMVASGQSYLDRQKYFLINARVKGGNSGGPIVNRQGYVVGILVQTSMSANDQQSLDSLGYGVATPKSEWIHLLANENTKVHGGIALPFENLPGGGFRTNI</sequence>
<comment type="caution">
    <text evidence="1">The sequence shown here is derived from an EMBL/GenBank/DDBJ whole genome shotgun (WGS) entry which is preliminary data.</text>
</comment>
<keyword evidence="1" id="KW-0378">Hydrolase</keyword>
<dbReference type="InterPro" id="IPR009003">
    <property type="entry name" value="Peptidase_S1_PA"/>
</dbReference>
<gene>
    <name evidence="1" type="ORF">D8779_20355</name>
</gene>
<protein>
    <submittedName>
        <fullName evidence="1">Serine protease</fullName>
    </submittedName>
</protein>
<evidence type="ECO:0000313" key="1">
    <source>
        <dbReference type="EMBL" id="TIH06228.1"/>
    </source>
</evidence>
<dbReference type="GO" id="GO:0008233">
    <property type="term" value="F:peptidase activity"/>
    <property type="evidence" value="ECO:0007669"/>
    <property type="project" value="UniProtKB-KW"/>
</dbReference>
<dbReference type="Proteomes" id="UP000307541">
    <property type="component" value="Unassembled WGS sequence"/>
</dbReference>
<dbReference type="GO" id="GO:0006508">
    <property type="term" value="P:proteolysis"/>
    <property type="evidence" value="ECO:0007669"/>
    <property type="project" value="UniProtKB-KW"/>
</dbReference>
<proteinExistence type="predicted"/>
<evidence type="ECO:0000313" key="2">
    <source>
        <dbReference type="Proteomes" id="UP000307541"/>
    </source>
</evidence>
<dbReference type="AlphaFoldDB" id="A0A4T1ZSN9"/>
<dbReference type="RefSeq" id="WP_136666438.1">
    <property type="nucleotide sequence ID" value="NZ_RFLV01000009.1"/>
</dbReference>
<dbReference type="PANTHER" id="PTHR43019">
    <property type="entry name" value="SERINE ENDOPROTEASE DEGS"/>
    <property type="match status" value="1"/>
</dbReference>
<name>A0A4T1ZSN9_9PSED</name>
<keyword evidence="1" id="KW-0645">Protease</keyword>
<reference evidence="1 2" key="1">
    <citation type="submission" date="2018-10" db="EMBL/GenBank/DDBJ databases">
        <title>Pseudomonas leptonychotis sp. nov., isolated from Weddell seals in Antarctica.</title>
        <authorList>
            <person name="Novakova D."/>
            <person name="Svec P."/>
            <person name="Kralova S."/>
            <person name="Kristofova L."/>
            <person name="Zeman M."/>
            <person name="Pantucek R."/>
            <person name="Maslanova I."/>
            <person name="Sedlacek I."/>
        </authorList>
    </citation>
    <scope>NUCLEOTIDE SEQUENCE [LARGE SCALE GENOMIC DNA]</scope>
    <source>
        <strain evidence="1 2">CCM 8849</strain>
    </source>
</reference>
<dbReference type="EMBL" id="RFLV01000009">
    <property type="protein sequence ID" value="TIH06228.1"/>
    <property type="molecule type" value="Genomic_DNA"/>
</dbReference>
<keyword evidence="2" id="KW-1185">Reference proteome</keyword>